<keyword evidence="1" id="KW-0812">Transmembrane</keyword>
<reference evidence="3 4" key="1">
    <citation type="submission" date="2019-12" db="EMBL/GenBank/DDBJ databases">
        <title>Mucilaginibacter sp. HME9299 genome sequencing and assembly.</title>
        <authorList>
            <person name="Kang H."/>
            <person name="Kim H."/>
            <person name="Joh K."/>
        </authorList>
    </citation>
    <scope>NUCLEOTIDE SEQUENCE [LARGE SCALE GENOMIC DNA]</scope>
    <source>
        <strain evidence="3 4">HME9299</strain>
    </source>
</reference>
<dbReference type="Pfam" id="PF04383">
    <property type="entry name" value="KilA-N"/>
    <property type="match status" value="1"/>
</dbReference>
<comment type="caution">
    <text evidence="3">The sequence shown here is derived from an EMBL/GenBank/DDBJ whole genome shotgun (WGS) entry which is preliminary data.</text>
</comment>
<dbReference type="InterPro" id="IPR018004">
    <property type="entry name" value="KilA/APSES_HTH"/>
</dbReference>
<evidence type="ECO:0000259" key="2">
    <source>
        <dbReference type="PROSITE" id="PS51301"/>
    </source>
</evidence>
<name>A0A6I4IQB9_9SPHI</name>
<feature type="transmembrane region" description="Helical" evidence="1">
    <location>
        <begin position="6"/>
        <end position="29"/>
    </location>
</feature>
<proteinExistence type="predicted"/>
<keyword evidence="4" id="KW-1185">Reference proteome</keyword>
<keyword evidence="1" id="KW-1133">Transmembrane helix</keyword>
<evidence type="ECO:0000313" key="3">
    <source>
        <dbReference type="EMBL" id="MVN90884.1"/>
    </source>
</evidence>
<accession>A0A6I4IQB9</accession>
<dbReference type="InterPro" id="IPR017880">
    <property type="entry name" value="KilA_N"/>
</dbReference>
<protein>
    <recommendedName>
        <fullName evidence="2">KilA-N domain-containing protein</fullName>
    </recommendedName>
</protein>
<dbReference type="PROSITE" id="PS51301">
    <property type="entry name" value="KILA_N"/>
    <property type="match status" value="1"/>
</dbReference>
<dbReference type="Proteomes" id="UP000434850">
    <property type="component" value="Unassembled WGS sequence"/>
</dbReference>
<dbReference type="EMBL" id="WQLA01000002">
    <property type="protein sequence ID" value="MVN90884.1"/>
    <property type="molecule type" value="Genomic_DNA"/>
</dbReference>
<evidence type="ECO:0000256" key="1">
    <source>
        <dbReference type="SAM" id="Phobius"/>
    </source>
</evidence>
<evidence type="ECO:0000313" key="4">
    <source>
        <dbReference type="Proteomes" id="UP000434850"/>
    </source>
</evidence>
<sequence length="227" mass="26113">MVLVSIISNLSTLIYLSLGSCNLVLLICFNMNKEFIYNNVVVRFFHADQLMVNATEMATVFESDVNKFLEENSTKNWIKWLENNLIRGKRNGESVSRTAIKGVAPGVIRHKSADLVPILTVEKIDGGNTVFWMHHLLATDFAQWLNIDFKGWIILKVNELLFNYTMEKRQLEIEKITLQNKLKQIDSNESAKNPAVKEVFDILRKLDQNKGDAFNLNKSFKNDLFNN</sequence>
<dbReference type="OrthoDB" id="9810290at2"/>
<gene>
    <name evidence="3" type="ORF">GO816_07095</name>
</gene>
<organism evidence="3 4">
    <name type="scientific">Mucilaginibacter aquatilis</name>
    <dbReference type="NCBI Taxonomy" id="1517760"/>
    <lineage>
        <taxon>Bacteria</taxon>
        <taxon>Pseudomonadati</taxon>
        <taxon>Bacteroidota</taxon>
        <taxon>Sphingobacteriia</taxon>
        <taxon>Sphingobacteriales</taxon>
        <taxon>Sphingobacteriaceae</taxon>
        <taxon>Mucilaginibacter</taxon>
    </lineage>
</organism>
<feature type="domain" description="KilA-N" evidence="2">
    <location>
        <begin position="31"/>
        <end position="160"/>
    </location>
</feature>
<dbReference type="AlphaFoldDB" id="A0A6I4IQB9"/>
<keyword evidence="1" id="KW-0472">Membrane</keyword>